<evidence type="ECO:0000256" key="1">
    <source>
        <dbReference type="ARBA" id="ARBA00004123"/>
    </source>
</evidence>
<evidence type="ECO:0000256" key="3">
    <source>
        <dbReference type="ARBA" id="ARBA00022552"/>
    </source>
</evidence>
<organism evidence="6 7">
    <name type="scientific">Sphagnum jensenii</name>
    <dbReference type="NCBI Taxonomy" id="128206"/>
    <lineage>
        <taxon>Eukaryota</taxon>
        <taxon>Viridiplantae</taxon>
        <taxon>Streptophyta</taxon>
        <taxon>Embryophyta</taxon>
        <taxon>Bryophyta</taxon>
        <taxon>Sphagnophytina</taxon>
        <taxon>Sphagnopsida</taxon>
        <taxon>Sphagnales</taxon>
        <taxon>Sphagnaceae</taxon>
        <taxon>Sphagnum</taxon>
    </lineage>
</organism>
<sequence length="558" mass="61480">MEEEQGGVTTETNHNSFARKLGSADKKTRDKGLALLVLWLSCQQDVGEDELEKIWKGLFYCVSHADKAAVQDDLIARLAGILESLDLEQSLIFFKVFLSTMRREWVGTDRLKLDRFYLLLRQFLARVFMVLQKHDWNEGTVGKFMDALVERTLLATDEYPAAAINLHLVDVFLDELKERQPLSAATLRLMLQPFYSTLAVAADKSLLKKIKERIFDSLLTDAQSFIQGQQDSKKIDNKNFGPHVAALPLAASLFDVASSENTLQENRKLVYEIHDDFCRLEKLVTMAGLVELAPDEKLCEEGTPEVQPVSVVEVTQMATTVREIEVIAAGSKLDQLLSRVNNSPIQEIMGRSGEVLVGREGNALMDVSVKDAVVSNLQEKFAFVAVPGTPQPLSNDLSPNESSPLNSSAKKKRKRGSKGEDSDSVSDLSGSVGLSQASPKSNGVDLTPGSNSAKRKRVRFSLKNNIVWKPHNPLPPQSLRTPPAATPRGSALKKGVPPGPIRMPPARTFRGKALSTPKRRSPKQILSVSLPKPTRSPKSLLKGPRFARRVSKSPGSLS</sequence>
<comment type="subcellular location">
    <subcellularLocation>
        <location evidence="1">Nucleus</location>
    </subcellularLocation>
</comment>
<evidence type="ECO:0000256" key="2">
    <source>
        <dbReference type="ARBA" id="ARBA00006374"/>
    </source>
</evidence>
<dbReference type="Proteomes" id="UP001497522">
    <property type="component" value="Chromosome 17"/>
</dbReference>
<feature type="compositionally biased region" description="Low complexity" evidence="5">
    <location>
        <begin position="392"/>
        <end position="408"/>
    </location>
</feature>
<evidence type="ECO:0000313" key="6">
    <source>
        <dbReference type="EMBL" id="CAK9867269.1"/>
    </source>
</evidence>
<name>A0ABP1AXK1_9BRYO</name>
<comment type="similarity">
    <text evidence="2">Belongs to the RRP1 family.</text>
</comment>
<accession>A0ABP1AXK1</accession>
<dbReference type="PANTHER" id="PTHR13026:SF0">
    <property type="entry name" value="RIBOSOMAL RNA PROCESSING 1B"/>
    <property type="match status" value="1"/>
</dbReference>
<dbReference type="Pfam" id="PF05997">
    <property type="entry name" value="Nop52"/>
    <property type="match status" value="1"/>
</dbReference>
<evidence type="ECO:0000256" key="4">
    <source>
        <dbReference type="ARBA" id="ARBA00023242"/>
    </source>
</evidence>
<feature type="compositionally biased region" description="Low complexity" evidence="5">
    <location>
        <begin position="425"/>
        <end position="435"/>
    </location>
</feature>
<dbReference type="PANTHER" id="PTHR13026">
    <property type="entry name" value="NNP-1 PROTEIN NOVEL NUCLEAR PROTEIN 1 NOP52"/>
    <property type="match status" value="1"/>
</dbReference>
<gene>
    <name evidence="6" type="ORF">CSSPJE1EN2_LOCUS10264</name>
</gene>
<keyword evidence="3" id="KW-0698">rRNA processing</keyword>
<dbReference type="EMBL" id="OZ023718">
    <property type="protein sequence ID" value="CAK9867269.1"/>
    <property type="molecule type" value="Genomic_DNA"/>
</dbReference>
<keyword evidence="4" id="KW-0539">Nucleus</keyword>
<evidence type="ECO:0000256" key="5">
    <source>
        <dbReference type="SAM" id="MobiDB-lite"/>
    </source>
</evidence>
<evidence type="ECO:0000313" key="7">
    <source>
        <dbReference type="Proteomes" id="UP001497522"/>
    </source>
</evidence>
<protein>
    <submittedName>
        <fullName evidence="6">Uncharacterized protein</fullName>
    </submittedName>
</protein>
<keyword evidence="7" id="KW-1185">Reference proteome</keyword>
<proteinExistence type="inferred from homology"/>
<dbReference type="InterPro" id="IPR010301">
    <property type="entry name" value="RRP1"/>
</dbReference>
<reference evidence="6" key="1">
    <citation type="submission" date="2024-03" db="EMBL/GenBank/DDBJ databases">
        <authorList>
            <consortium name="ELIXIR-Norway"/>
            <consortium name="Elixir Norway"/>
        </authorList>
    </citation>
    <scope>NUCLEOTIDE SEQUENCE</scope>
</reference>
<feature type="region of interest" description="Disordered" evidence="5">
    <location>
        <begin position="390"/>
        <end position="558"/>
    </location>
</feature>